<name>A0A7H0I761_9ACTN</name>
<dbReference type="KEGG" id="sroi:IAG44_03500"/>
<gene>
    <name evidence="1" type="ORF">IAG44_03500</name>
</gene>
<evidence type="ECO:0000313" key="1">
    <source>
        <dbReference type="EMBL" id="QNP68627.1"/>
    </source>
</evidence>
<protein>
    <submittedName>
        <fullName evidence="1">Uncharacterized protein</fullName>
    </submittedName>
</protein>
<keyword evidence="2" id="KW-1185">Reference proteome</keyword>
<accession>A0A7H0I761</accession>
<sequence>MSDAAEFASRDRALGVLRAYADRDADGVEGALAGLGESGWVEVYAVLSGLLHTTVGIVELTGIREQLGRVVRCADEVAAVAPPHYEFAIAEATRAWARGDQGAMRAVSGRDLPGAVHMTAVFVTVLGVALWGRSGFLGVLRTFHDTLSSLDQPPAP</sequence>
<dbReference type="Proteomes" id="UP000516052">
    <property type="component" value="Chromosome"/>
</dbReference>
<dbReference type="EMBL" id="CP060828">
    <property type="protein sequence ID" value="QNP68627.1"/>
    <property type="molecule type" value="Genomic_DNA"/>
</dbReference>
<dbReference type="RefSeq" id="WP_187745666.1">
    <property type="nucleotide sequence ID" value="NZ_CP060828.1"/>
</dbReference>
<organism evidence="1 2">
    <name type="scientific">Streptomyces roseirectus</name>
    <dbReference type="NCBI Taxonomy" id="2768066"/>
    <lineage>
        <taxon>Bacteria</taxon>
        <taxon>Bacillati</taxon>
        <taxon>Actinomycetota</taxon>
        <taxon>Actinomycetes</taxon>
        <taxon>Kitasatosporales</taxon>
        <taxon>Streptomycetaceae</taxon>
        <taxon>Streptomyces</taxon>
    </lineage>
</organism>
<dbReference type="AlphaFoldDB" id="A0A7H0I761"/>
<evidence type="ECO:0000313" key="2">
    <source>
        <dbReference type="Proteomes" id="UP000516052"/>
    </source>
</evidence>
<proteinExistence type="predicted"/>
<reference evidence="1 2" key="1">
    <citation type="submission" date="2020-08" db="EMBL/GenBank/DDBJ databases">
        <title>A novel species.</title>
        <authorList>
            <person name="Gao J."/>
        </authorList>
    </citation>
    <scope>NUCLEOTIDE SEQUENCE [LARGE SCALE GENOMIC DNA]</scope>
    <source>
        <strain evidence="1 2">CRXT-G-22</strain>
    </source>
</reference>